<accession>A0A0P4XHX9</accession>
<dbReference type="OrthoDB" id="191139at2759"/>
<keyword evidence="1" id="KW-0560">Oxidoreductase</keyword>
<proteinExistence type="inferred from homology"/>
<dbReference type="Gene3D" id="3.40.50.720">
    <property type="entry name" value="NAD(P)-binding Rossmann-like Domain"/>
    <property type="match status" value="1"/>
</dbReference>
<dbReference type="Pfam" id="PF00106">
    <property type="entry name" value="adh_short"/>
    <property type="match status" value="1"/>
</dbReference>
<evidence type="ECO:0000256" key="1">
    <source>
        <dbReference type="ARBA" id="ARBA00023002"/>
    </source>
</evidence>
<dbReference type="InterPro" id="IPR002347">
    <property type="entry name" value="SDR_fam"/>
</dbReference>
<dbReference type="GO" id="GO:0016491">
    <property type="term" value="F:oxidoreductase activity"/>
    <property type="evidence" value="ECO:0007669"/>
    <property type="project" value="UniProtKB-KW"/>
</dbReference>
<dbReference type="PRINTS" id="PR00080">
    <property type="entry name" value="SDRFAMILY"/>
</dbReference>
<name>A0A0P4XHX9_9CRUS</name>
<comment type="similarity">
    <text evidence="2">Belongs to the short-chain dehydrogenases/reductases (SDR) family.</text>
</comment>
<dbReference type="NCBIfam" id="NF004846">
    <property type="entry name" value="PRK06197.1"/>
    <property type="match status" value="1"/>
</dbReference>
<dbReference type="InterPro" id="IPR036291">
    <property type="entry name" value="NAD(P)-bd_dom_sf"/>
</dbReference>
<dbReference type="Proteomes" id="UP001234178">
    <property type="component" value="Unassembled WGS sequence"/>
</dbReference>
<keyword evidence="5" id="KW-1185">Reference proteome</keyword>
<reference evidence="3" key="2">
    <citation type="submission" date="2015-10" db="EMBL/GenBank/DDBJ databases">
        <authorList>
            <person name="Gilbert D.G."/>
        </authorList>
    </citation>
    <scope>NUCLEOTIDE SEQUENCE</scope>
</reference>
<dbReference type="EMBL" id="JAOYFB010000036">
    <property type="protein sequence ID" value="KAK4018547.1"/>
    <property type="molecule type" value="Genomic_DNA"/>
</dbReference>
<evidence type="ECO:0000313" key="4">
    <source>
        <dbReference type="EMBL" id="KAK4018547.1"/>
    </source>
</evidence>
<reference evidence="4 5" key="3">
    <citation type="journal article" date="2023" name="Nucleic Acids Res.">
        <title>The hologenome of Daphnia magna reveals possible DNA methylation and microbiome-mediated evolution of the host genome.</title>
        <authorList>
            <person name="Chaturvedi A."/>
            <person name="Li X."/>
            <person name="Dhandapani V."/>
            <person name="Marshall H."/>
            <person name="Kissane S."/>
            <person name="Cuenca-Cambronero M."/>
            <person name="Asole G."/>
            <person name="Calvet F."/>
            <person name="Ruiz-Romero M."/>
            <person name="Marangio P."/>
            <person name="Guigo R."/>
            <person name="Rago D."/>
            <person name="Mirbahai L."/>
            <person name="Eastwood N."/>
            <person name="Colbourne J.K."/>
            <person name="Zhou J."/>
            <person name="Mallon E."/>
            <person name="Orsini L."/>
        </authorList>
    </citation>
    <scope>NUCLEOTIDE SEQUENCE [LARGE SCALE GENOMIC DNA]</scope>
    <source>
        <strain evidence="4">LRV0_1</strain>
    </source>
</reference>
<dbReference type="PANTHER" id="PTHR43157:SF27">
    <property type="entry name" value="RETINOL DEHYDROGENASE 12, LIKE"/>
    <property type="match status" value="1"/>
</dbReference>
<dbReference type="AlphaFoldDB" id="A0A0P4XHX9"/>
<evidence type="ECO:0000256" key="2">
    <source>
        <dbReference type="RuleBase" id="RU000363"/>
    </source>
</evidence>
<evidence type="ECO:0000313" key="5">
    <source>
        <dbReference type="Proteomes" id="UP001234178"/>
    </source>
</evidence>
<dbReference type="PRINTS" id="PR00081">
    <property type="entry name" value="GDHRDH"/>
</dbReference>
<dbReference type="EMBL" id="GDIP01242411">
    <property type="protein sequence ID" value="JAI80990.1"/>
    <property type="molecule type" value="Transcribed_RNA"/>
</dbReference>
<evidence type="ECO:0000313" key="3">
    <source>
        <dbReference type="EMBL" id="JAI80990.1"/>
    </source>
</evidence>
<reference evidence="3" key="1">
    <citation type="submission" date="2015-10" db="EMBL/GenBank/DDBJ databases">
        <title>Daphnia magna gene sets from two clonal populations assembled and annotated with EvidentialGene.</title>
        <authorList>
            <person name="Gilbert D."/>
            <person name="Podicheti R."/>
            <person name="Orsini L."/>
            <person name="Colbourne J."/>
            <person name="Pfrender M."/>
        </authorList>
    </citation>
    <scope>NUCLEOTIDE SEQUENCE</scope>
</reference>
<sequence>MPRWFQGPRCTNLVRLDGQVAVITGANTGIGKETARELSRRGAQVVIACRDIEKAEDAAREISSETKNAVTTVKLDLASLNSIRMAAQSLKIQQPKIHLLINNAGIMVCPQWKTEDDFEMQLGVNHLGHFLWTLMLLDNVKEAAPSRIINVSSIAHTRGRMDFDDIMMEKNYEPTRAYCRSKLANILFTKELADRLRGTGVTCYSLHPGVVQTELGRHLRVTTNRLIDDLFHWFGRYFFKTAEMGAQTSIYCATEPSLSNKTGLYYSDCAEVRPSRQAENKESARRLWEISEQLVNFSYTTE</sequence>
<protein>
    <submittedName>
        <fullName evidence="3">Retinol dehydrogenase</fullName>
    </submittedName>
</protein>
<dbReference type="SUPFAM" id="SSF51735">
    <property type="entry name" value="NAD(P)-binding Rossmann-fold domains"/>
    <property type="match status" value="1"/>
</dbReference>
<dbReference type="PANTHER" id="PTHR43157">
    <property type="entry name" value="PHOSPHATIDYLINOSITOL-GLYCAN BIOSYNTHESIS CLASS F PROTEIN-RELATED"/>
    <property type="match status" value="1"/>
</dbReference>
<gene>
    <name evidence="4" type="ORF">OUZ56_000596</name>
</gene>
<organism evidence="3">
    <name type="scientific">Daphnia magna</name>
    <dbReference type="NCBI Taxonomy" id="35525"/>
    <lineage>
        <taxon>Eukaryota</taxon>
        <taxon>Metazoa</taxon>
        <taxon>Ecdysozoa</taxon>
        <taxon>Arthropoda</taxon>
        <taxon>Crustacea</taxon>
        <taxon>Branchiopoda</taxon>
        <taxon>Diplostraca</taxon>
        <taxon>Cladocera</taxon>
        <taxon>Anomopoda</taxon>
        <taxon>Daphniidae</taxon>
        <taxon>Daphnia</taxon>
    </lineage>
</organism>